<dbReference type="InterPro" id="IPR000835">
    <property type="entry name" value="HTH_MarR-typ"/>
</dbReference>
<dbReference type="STRING" id="417373.GCA_001570685_00254"/>
<name>A0A0R1UVL9_9LACO</name>
<dbReference type="InterPro" id="IPR036388">
    <property type="entry name" value="WH-like_DNA-bd_sf"/>
</dbReference>
<dbReference type="Pfam" id="PF01047">
    <property type="entry name" value="MarR"/>
    <property type="match status" value="1"/>
</dbReference>
<sequence>MNDLILRWEEQELKRSRFSDLTITEMHTISVISMYESPTASELAQKLGVAPGTATATINRLCRKGYAERQVDSRDRRVIRIKLTRRGRLIFRIQQAYHDRMANSFLKDIDDQYLGAVQQSLNNLEEFLNDNLSK</sequence>
<gene>
    <name evidence="5" type="ORF">FC21_GL000993</name>
</gene>
<dbReference type="PROSITE" id="PS50995">
    <property type="entry name" value="HTH_MARR_2"/>
    <property type="match status" value="1"/>
</dbReference>
<dbReference type="EMBL" id="AZGC01000026">
    <property type="protein sequence ID" value="KRL94949.1"/>
    <property type="molecule type" value="Genomic_DNA"/>
</dbReference>
<proteinExistence type="predicted"/>
<dbReference type="PANTHER" id="PTHR42756">
    <property type="entry name" value="TRANSCRIPTIONAL REGULATOR, MARR"/>
    <property type="match status" value="1"/>
</dbReference>
<dbReference type="GO" id="GO:0003677">
    <property type="term" value="F:DNA binding"/>
    <property type="evidence" value="ECO:0007669"/>
    <property type="project" value="UniProtKB-KW"/>
</dbReference>
<dbReference type="GO" id="GO:0003700">
    <property type="term" value="F:DNA-binding transcription factor activity"/>
    <property type="evidence" value="ECO:0007669"/>
    <property type="project" value="InterPro"/>
</dbReference>
<dbReference type="AlphaFoldDB" id="A0A0R1UVL9"/>
<accession>A0A0R1UVL9</accession>
<evidence type="ECO:0000256" key="2">
    <source>
        <dbReference type="ARBA" id="ARBA00023125"/>
    </source>
</evidence>
<feature type="domain" description="HTH marR-type" evidence="4">
    <location>
        <begin position="1"/>
        <end position="126"/>
    </location>
</feature>
<evidence type="ECO:0000313" key="5">
    <source>
        <dbReference type="EMBL" id="KRL94949.1"/>
    </source>
</evidence>
<dbReference type="PANTHER" id="PTHR42756:SF1">
    <property type="entry name" value="TRANSCRIPTIONAL REPRESSOR OF EMRAB OPERON"/>
    <property type="match status" value="1"/>
</dbReference>
<keyword evidence="6" id="KW-1185">Reference proteome</keyword>
<reference evidence="5 6" key="1">
    <citation type="journal article" date="2015" name="Genome Announc.">
        <title>Expanding the biotechnology potential of lactobacilli through comparative genomics of 213 strains and associated genera.</title>
        <authorList>
            <person name="Sun Z."/>
            <person name="Harris H.M."/>
            <person name="McCann A."/>
            <person name="Guo C."/>
            <person name="Argimon S."/>
            <person name="Zhang W."/>
            <person name="Yang X."/>
            <person name="Jeffery I.B."/>
            <person name="Cooney J.C."/>
            <person name="Kagawa T.F."/>
            <person name="Liu W."/>
            <person name="Song Y."/>
            <person name="Salvetti E."/>
            <person name="Wrobel A."/>
            <person name="Rasinkangas P."/>
            <person name="Parkhill J."/>
            <person name="Rea M.C."/>
            <person name="O'Sullivan O."/>
            <person name="Ritari J."/>
            <person name="Douillard F.P."/>
            <person name="Paul Ross R."/>
            <person name="Yang R."/>
            <person name="Briner A.E."/>
            <person name="Felis G.E."/>
            <person name="de Vos W.M."/>
            <person name="Barrangou R."/>
            <person name="Klaenhammer T.R."/>
            <person name="Caufield P.W."/>
            <person name="Cui Y."/>
            <person name="Zhang H."/>
            <person name="O'Toole P.W."/>
        </authorList>
    </citation>
    <scope>NUCLEOTIDE SEQUENCE [LARGE SCALE GENOMIC DNA]</scope>
    <source>
        <strain evidence="5 6">DSM 18793</strain>
    </source>
</reference>
<dbReference type="SMART" id="SM00347">
    <property type="entry name" value="HTH_MARR"/>
    <property type="match status" value="1"/>
</dbReference>
<evidence type="ECO:0000313" key="6">
    <source>
        <dbReference type="Proteomes" id="UP000051084"/>
    </source>
</evidence>
<evidence type="ECO:0000259" key="4">
    <source>
        <dbReference type="PROSITE" id="PS50995"/>
    </source>
</evidence>
<dbReference type="SUPFAM" id="SSF46785">
    <property type="entry name" value="Winged helix' DNA-binding domain"/>
    <property type="match status" value="1"/>
</dbReference>
<evidence type="ECO:0000256" key="3">
    <source>
        <dbReference type="ARBA" id="ARBA00023163"/>
    </source>
</evidence>
<evidence type="ECO:0000256" key="1">
    <source>
        <dbReference type="ARBA" id="ARBA00023015"/>
    </source>
</evidence>
<keyword evidence="1" id="KW-0805">Transcription regulation</keyword>
<keyword evidence="2" id="KW-0238">DNA-binding</keyword>
<keyword evidence="3" id="KW-0804">Transcription</keyword>
<dbReference type="InterPro" id="IPR036390">
    <property type="entry name" value="WH_DNA-bd_sf"/>
</dbReference>
<comment type="caution">
    <text evidence="5">The sequence shown here is derived from an EMBL/GenBank/DDBJ whole genome shotgun (WGS) entry which is preliminary data.</text>
</comment>
<organism evidence="5 6">
    <name type="scientific">Limosilactobacillus equigenerosi DSM 18793 = JCM 14505</name>
    <dbReference type="NCBI Taxonomy" id="1423742"/>
    <lineage>
        <taxon>Bacteria</taxon>
        <taxon>Bacillati</taxon>
        <taxon>Bacillota</taxon>
        <taxon>Bacilli</taxon>
        <taxon>Lactobacillales</taxon>
        <taxon>Lactobacillaceae</taxon>
        <taxon>Limosilactobacillus</taxon>
    </lineage>
</organism>
<dbReference type="PATRIC" id="fig|1423742.4.peg.1034"/>
<dbReference type="Proteomes" id="UP000051084">
    <property type="component" value="Unassembled WGS sequence"/>
</dbReference>
<dbReference type="PRINTS" id="PR00598">
    <property type="entry name" value="HTHMARR"/>
</dbReference>
<dbReference type="Gene3D" id="1.10.10.10">
    <property type="entry name" value="Winged helix-like DNA-binding domain superfamily/Winged helix DNA-binding domain"/>
    <property type="match status" value="1"/>
</dbReference>
<protein>
    <submittedName>
        <fullName evidence="5">Transcriptional regulator</fullName>
    </submittedName>
</protein>